<name>X1GHV4_9ZZZZ</name>
<gene>
    <name evidence="1" type="ORF">S03H2_38513</name>
</gene>
<proteinExistence type="predicted"/>
<accession>X1GHV4</accession>
<feature type="non-terminal residue" evidence="1">
    <location>
        <position position="1"/>
    </location>
</feature>
<comment type="caution">
    <text evidence="1">The sequence shown here is derived from an EMBL/GenBank/DDBJ whole genome shotgun (WGS) entry which is preliminary data.</text>
</comment>
<dbReference type="EMBL" id="BARU01023750">
    <property type="protein sequence ID" value="GAH56777.1"/>
    <property type="molecule type" value="Genomic_DNA"/>
</dbReference>
<organism evidence="1">
    <name type="scientific">marine sediment metagenome</name>
    <dbReference type="NCBI Taxonomy" id="412755"/>
    <lineage>
        <taxon>unclassified sequences</taxon>
        <taxon>metagenomes</taxon>
        <taxon>ecological metagenomes</taxon>
    </lineage>
</organism>
<dbReference type="AlphaFoldDB" id="X1GHV4"/>
<dbReference type="SUPFAM" id="SSF51695">
    <property type="entry name" value="PLC-like phosphodiesterases"/>
    <property type="match status" value="1"/>
</dbReference>
<dbReference type="GO" id="GO:0006629">
    <property type="term" value="P:lipid metabolic process"/>
    <property type="evidence" value="ECO:0007669"/>
    <property type="project" value="InterPro"/>
</dbReference>
<reference evidence="1" key="1">
    <citation type="journal article" date="2014" name="Front. Microbiol.">
        <title>High frequency of phylogenetically diverse reductive dehalogenase-homologous genes in deep subseafloor sedimentary metagenomes.</title>
        <authorList>
            <person name="Kawai M."/>
            <person name="Futagami T."/>
            <person name="Toyoda A."/>
            <person name="Takaki Y."/>
            <person name="Nishi S."/>
            <person name="Hori S."/>
            <person name="Arai W."/>
            <person name="Tsubouchi T."/>
            <person name="Morono Y."/>
            <person name="Uchiyama I."/>
            <person name="Ito T."/>
            <person name="Fujiyama A."/>
            <person name="Inagaki F."/>
            <person name="Takami H."/>
        </authorList>
    </citation>
    <scope>NUCLEOTIDE SEQUENCE</scope>
    <source>
        <strain evidence="1">Expedition CK06-06</strain>
    </source>
</reference>
<protein>
    <submittedName>
        <fullName evidence="1">Uncharacterized protein</fullName>
    </submittedName>
</protein>
<dbReference type="GO" id="GO:0008081">
    <property type="term" value="F:phosphoric diester hydrolase activity"/>
    <property type="evidence" value="ECO:0007669"/>
    <property type="project" value="InterPro"/>
</dbReference>
<evidence type="ECO:0000313" key="1">
    <source>
        <dbReference type="EMBL" id="GAH56777.1"/>
    </source>
</evidence>
<dbReference type="Gene3D" id="3.20.20.190">
    <property type="entry name" value="Phosphatidylinositol (PI) phosphodiesterase"/>
    <property type="match status" value="1"/>
</dbReference>
<sequence length="61" mass="7168">PYMQELIEITKDKIGLNCEIKARGIAEKIIKILNESDIINTTIISSFKRKRRKICSITRYR</sequence>
<dbReference type="InterPro" id="IPR017946">
    <property type="entry name" value="PLC-like_Pdiesterase_TIM-brl"/>
</dbReference>